<organism evidence="3 4">
    <name type="scientific">Ladona fulva</name>
    <name type="common">Scarce chaser dragonfly</name>
    <name type="synonym">Libellula fulva</name>
    <dbReference type="NCBI Taxonomy" id="123851"/>
    <lineage>
        <taxon>Eukaryota</taxon>
        <taxon>Metazoa</taxon>
        <taxon>Ecdysozoa</taxon>
        <taxon>Arthropoda</taxon>
        <taxon>Hexapoda</taxon>
        <taxon>Insecta</taxon>
        <taxon>Pterygota</taxon>
        <taxon>Palaeoptera</taxon>
        <taxon>Odonata</taxon>
        <taxon>Epiprocta</taxon>
        <taxon>Anisoptera</taxon>
        <taxon>Libelluloidea</taxon>
        <taxon>Libellulidae</taxon>
        <taxon>Ladona</taxon>
    </lineage>
</organism>
<dbReference type="AlphaFoldDB" id="A0A8K0P770"/>
<accession>A0A8K0P770</accession>
<dbReference type="EMBL" id="KZ309371">
    <property type="protein sequence ID" value="KAG8238550.1"/>
    <property type="molecule type" value="Genomic_DNA"/>
</dbReference>
<evidence type="ECO:0000313" key="4">
    <source>
        <dbReference type="Proteomes" id="UP000792457"/>
    </source>
</evidence>
<protein>
    <submittedName>
        <fullName evidence="3">Uncharacterized protein</fullName>
    </submittedName>
</protein>
<feature type="chain" id="PRO_5035469983" evidence="2">
    <location>
        <begin position="24"/>
        <end position="379"/>
    </location>
</feature>
<feature type="region of interest" description="Disordered" evidence="1">
    <location>
        <begin position="187"/>
        <end position="208"/>
    </location>
</feature>
<feature type="compositionally biased region" description="Polar residues" evidence="1">
    <location>
        <begin position="262"/>
        <end position="272"/>
    </location>
</feature>
<proteinExistence type="predicted"/>
<feature type="compositionally biased region" description="Basic residues" evidence="1">
    <location>
        <begin position="351"/>
        <end position="370"/>
    </location>
</feature>
<name>A0A8K0P770_LADFU</name>
<evidence type="ECO:0000256" key="1">
    <source>
        <dbReference type="SAM" id="MobiDB-lite"/>
    </source>
</evidence>
<feature type="compositionally biased region" description="Acidic residues" evidence="1">
    <location>
        <begin position="322"/>
        <end position="334"/>
    </location>
</feature>
<feature type="signal peptide" evidence="2">
    <location>
        <begin position="1"/>
        <end position="23"/>
    </location>
</feature>
<feature type="region of interest" description="Disordered" evidence="1">
    <location>
        <begin position="321"/>
        <end position="379"/>
    </location>
</feature>
<evidence type="ECO:0000256" key="2">
    <source>
        <dbReference type="SAM" id="SignalP"/>
    </source>
</evidence>
<keyword evidence="4" id="KW-1185">Reference proteome</keyword>
<feature type="region of interest" description="Disordered" evidence="1">
    <location>
        <begin position="229"/>
        <end position="289"/>
    </location>
</feature>
<evidence type="ECO:0000313" key="3">
    <source>
        <dbReference type="EMBL" id="KAG8238550.1"/>
    </source>
</evidence>
<gene>
    <name evidence="3" type="ORF">J437_LFUL018452</name>
</gene>
<keyword evidence="2" id="KW-0732">Signal</keyword>
<feature type="compositionally biased region" description="Basic and acidic residues" evidence="1">
    <location>
        <begin position="229"/>
        <end position="246"/>
    </location>
</feature>
<reference evidence="3" key="2">
    <citation type="submission" date="2017-10" db="EMBL/GenBank/DDBJ databases">
        <title>Ladona fulva Genome sequencing and assembly.</title>
        <authorList>
            <person name="Murali S."/>
            <person name="Richards S."/>
            <person name="Bandaranaike D."/>
            <person name="Bellair M."/>
            <person name="Blankenburg K."/>
            <person name="Chao H."/>
            <person name="Dinh H."/>
            <person name="Doddapaneni H."/>
            <person name="Dugan-Rocha S."/>
            <person name="Elkadiri S."/>
            <person name="Gnanaolivu R."/>
            <person name="Hernandez B."/>
            <person name="Skinner E."/>
            <person name="Javaid M."/>
            <person name="Lee S."/>
            <person name="Li M."/>
            <person name="Ming W."/>
            <person name="Munidasa M."/>
            <person name="Muniz J."/>
            <person name="Nguyen L."/>
            <person name="Hughes D."/>
            <person name="Osuji N."/>
            <person name="Pu L.-L."/>
            <person name="Puazo M."/>
            <person name="Qu C."/>
            <person name="Quiroz J."/>
            <person name="Raj R."/>
            <person name="Weissenberger G."/>
            <person name="Xin Y."/>
            <person name="Zou X."/>
            <person name="Han Y."/>
            <person name="Worley K."/>
            <person name="Muzny D."/>
            <person name="Gibbs R."/>
        </authorList>
    </citation>
    <scope>NUCLEOTIDE SEQUENCE</scope>
    <source>
        <strain evidence="3">Sampled in the wild</strain>
    </source>
</reference>
<sequence>MTIFTRTILIKLYILSHLGCKESGLIKQVYMPPELIVTPAQVYEGQPLSIDIIDTISLKEMNCEENPKLPHNLSAPSFKPKNRCLSVSTAEISAETSARYSFLWRKLWPGSGLPPSCRPVMDRRDSQAGSICKKASLNGRDDESSTKGAKRGSIPPLRVKEKKASKAKSKKVIDFKEWDGTTAVEDEKIVEGDEDSNADDDSPFMKTIRRRRRRRKLWKVGFQKKHKDESPLRKEFQDIKGNKSNKEIATPSKDTIDKQRLSIPSRTNQGRDLSQLRKKFSTKSTSLLPMVNDQPWKARVKFKGGGLAVTAVQCAFGIDGTLADESEAGDEEDAGSISRTDREEETGEQQKKKKKKRKKKKMASLKRGKKVQSEVEANK</sequence>
<feature type="region of interest" description="Disordered" evidence="1">
    <location>
        <begin position="115"/>
        <end position="166"/>
    </location>
</feature>
<reference evidence="3" key="1">
    <citation type="submission" date="2013-04" db="EMBL/GenBank/DDBJ databases">
        <authorList>
            <person name="Qu J."/>
            <person name="Murali S.C."/>
            <person name="Bandaranaike D."/>
            <person name="Bellair M."/>
            <person name="Blankenburg K."/>
            <person name="Chao H."/>
            <person name="Dinh H."/>
            <person name="Doddapaneni H."/>
            <person name="Downs B."/>
            <person name="Dugan-Rocha S."/>
            <person name="Elkadiri S."/>
            <person name="Gnanaolivu R.D."/>
            <person name="Hernandez B."/>
            <person name="Javaid M."/>
            <person name="Jayaseelan J.C."/>
            <person name="Lee S."/>
            <person name="Li M."/>
            <person name="Ming W."/>
            <person name="Munidasa M."/>
            <person name="Muniz J."/>
            <person name="Nguyen L."/>
            <person name="Ongeri F."/>
            <person name="Osuji N."/>
            <person name="Pu L.-L."/>
            <person name="Puazo M."/>
            <person name="Qu C."/>
            <person name="Quiroz J."/>
            <person name="Raj R."/>
            <person name="Weissenberger G."/>
            <person name="Xin Y."/>
            <person name="Zou X."/>
            <person name="Han Y."/>
            <person name="Richards S."/>
            <person name="Worley K."/>
            <person name="Muzny D."/>
            <person name="Gibbs R."/>
        </authorList>
    </citation>
    <scope>NUCLEOTIDE SEQUENCE</scope>
    <source>
        <strain evidence="3">Sampled in the wild</strain>
    </source>
</reference>
<comment type="caution">
    <text evidence="3">The sequence shown here is derived from an EMBL/GenBank/DDBJ whole genome shotgun (WGS) entry which is preliminary data.</text>
</comment>
<dbReference type="Proteomes" id="UP000792457">
    <property type="component" value="Unassembled WGS sequence"/>
</dbReference>
<feature type="compositionally biased region" description="Acidic residues" evidence="1">
    <location>
        <begin position="192"/>
        <end position="202"/>
    </location>
</feature>